<evidence type="ECO:0000256" key="2">
    <source>
        <dbReference type="SAM" id="MobiDB-lite"/>
    </source>
</evidence>
<sequence length="507" mass="58635">MGEISQFTEPPSNQTETQSQSPSNFSSSSLSILVKLAKENMKCRRIVSESTSLIKALIHLLWKRTNNEKLGNIDTDQKIQSPSSIIVTPQIFRQLNSPSSSYSFNSINSLNVQSNKQKRNQVTSPYRQKSLVNVFESQNSFKHNQQNKQFFEAGNDIQQDKQNKEQLVLSKEEKKKQQQIFNELVVSALELFEILVESGELSIEELGGVDSYVAASQLRDLNNTDKINNSITVSTQNTIKQLEQSVGYKEDENKRLKVVVRKKGDEEEKLKSSIRVLVDTGREKDRLIVILEEELRRLKRHQKETEKKLNQLMESQQDQSVNPLNTQKNISLVQQFDQTNNGSILLAVGRFFDSNNQSLAGQAFVLLDRRIDKLPSQQLKILSTQFYTLYSDLAKILINYMDFERDIGSDNAQKMIDDGDYRFMRGKIPGLNNKLVWGCEDDQQGVGNEDDMMDQDIIDDDDDNNNNKNKGKRKCYACRYFLRQKKKEEKERQRIIEQERLREEEEY</sequence>
<evidence type="ECO:0000313" key="3">
    <source>
        <dbReference type="EMBL" id="KAA6377129.1"/>
    </source>
</evidence>
<feature type="region of interest" description="Disordered" evidence="2">
    <location>
        <begin position="448"/>
        <end position="469"/>
    </location>
</feature>
<name>A0A5J4V324_9EUKA</name>
<protein>
    <submittedName>
        <fullName evidence="3">Uncharacterized protein</fullName>
    </submittedName>
</protein>
<organism evidence="3 4">
    <name type="scientific">Streblomastix strix</name>
    <dbReference type="NCBI Taxonomy" id="222440"/>
    <lineage>
        <taxon>Eukaryota</taxon>
        <taxon>Metamonada</taxon>
        <taxon>Preaxostyla</taxon>
        <taxon>Oxymonadida</taxon>
        <taxon>Streblomastigidae</taxon>
        <taxon>Streblomastix</taxon>
    </lineage>
</organism>
<feature type="region of interest" description="Disordered" evidence="2">
    <location>
        <begin position="487"/>
        <end position="507"/>
    </location>
</feature>
<feature type="compositionally biased region" description="Polar residues" evidence="2">
    <location>
        <begin position="1"/>
        <end position="18"/>
    </location>
</feature>
<gene>
    <name evidence="3" type="ORF">EZS28_027345</name>
</gene>
<evidence type="ECO:0000313" key="4">
    <source>
        <dbReference type="Proteomes" id="UP000324800"/>
    </source>
</evidence>
<accession>A0A5J4V324</accession>
<proteinExistence type="predicted"/>
<dbReference type="Proteomes" id="UP000324800">
    <property type="component" value="Unassembled WGS sequence"/>
</dbReference>
<keyword evidence="1" id="KW-0175">Coiled coil</keyword>
<feature type="compositionally biased region" description="Acidic residues" evidence="2">
    <location>
        <begin position="448"/>
        <end position="464"/>
    </location>
</feature>
<feature type="region of interest" description="Disordered" evidence="2">
    <location>
        <begin position="1"/>
        <end position="26"/>
    </location>
</feature>
<feature type="coiled-coil region" evidence="1">
    <location>
        <begin position="284"/>
        <end position="318"/>
    </location>
</feature>
<reference evidence="3 4" key="1">
    <citation type="submission" date="2019-03" db="EMBL/GenBank/DDBJ databases">
        <title>Single cell metagenomics reveals metabolic interactions within the superorganism composed of flagellate Streblomastix strix and complex community of Bacteroidetes bacteria on its surface.</title>
        <authorList>
            <person name="Treitli S.C."/>
            <person name="Kolisko M."/>
            <person name="Husnik F."/>
            <person name="Keeling P."/>
            <person name="Hampl V."/>
        </authorList>
    </citation>
    <scope>NUCLEOTIDE SEQUENCE [LARGE SCALE GENOMIC DNA]</scope>
    <source>
        <strain evidence="3">ST1C</strain>
    </source>
</reference>
<feature type="non-terminal residue" evidence="3">
    <location>
        <position position="507"/>
    </location>
</feature>
<evidence type="ECO:0000256" key="1">
    <source>
        <dbReference type="SAM" id="Coils"/>
    </source>
</evidence>
<dbReference type="AlphaFoldDB" id="A0A5J4V324"/>
<comment type="caution">
    <text evidence="3">The sequence shown here is derived from an EMBL/GenBank/DDBJ whole genome shotgun (WGS) entry which is preliminary data.</text>
</comment>
<dbReference type="EMBL" id="SNRW01010027">
    <property type="protein sequence ID" value="KAA6377129.1"/>
    <property type="molecule type" value="Genomic_DNA"/>
</dbReference>